<gene>
    <name evidence="2" type="ORF">ENS19_05810</name>
</gene>
<dbReference type="AlphaFoldDB" id="A0A7C3ESK4"/>
<sequence length="631" mass="69136">MGSRIASARLWVLSSAYAVNLIFGIALLANQMGIQYYYAYVRCDLSITFIARDLDPIIWIITTATISAELIFDGLARSKKIPKGIIILHATLLGSLFAYAFDARAAALICVPFAFSAFAISYFSARGGGWREAKFLNMLPAMTLAIATFILIAIEGASLSSWITNAFDYQTPFGGGDRWIFPLIEMNFSNLLYPVTPLLIIILIMSWLWLPILRRLKPRLSFIERALVPNGGDGLTLPLGQKAQLVLLLFAAALAFFVAYYPYIRAPPPYLAGIDAVYYYKYIIEMDANGIGQAILSDRPLYLLMLHALASLSGLSADVIVRAMPAVSSALLALATFWFVKVGTGRAETGVLAALFSATSFQVTAGMMGYFLAQIFCVIEMIVVFTLLLKGAKGEAAKYCALAGIVSVIAFLTHPYTWVLMAGGIGLYLLALFILDKRRDRGLFLQALPLLATMIIVAVALPYLGGQSFHSMSLVSVLKAIWAKFVEGLGVAKITMLHTSMALMIQRWVGGAFGSPLFYLFSIFGVASMAKMDGFNKLLLCSLIVPSLGILAIVPTYEPLYYRVAYVIPFQVLSALGFCWALAKVSQFLRASGHDRRVVIIIEVLLIVLVVLIFLNYALRITNLPVLRLPK</sequence>
<evidence type="ECO:0008006" key="3">
    <source>
        <dbReference type="Google" id="ProtNLM"/>
    </source>
</evidence>
<feature type="transmembrane region" description="Helical" evidence="1">
    <location>
        <begin position="191"/>
        <end position="210"/>
    </location>
</feature>
<feature type="transmembrane region" description="Helical" evidence="1">
    <location>
        <begin position="418"/>
        <end position="435"/>
    </location>
</feature>
<feature type="transmembrane region" description="Helical" evidence="1">
    <location>
        <begin position="538"/>
        <end position="557"/>
    </location>
</feature>
<feature type="transmembrane region" description="Helical" evidence="1">
    <location>
        <begin position="598"/>
        <end position="619"/>
    </location>
</feature>
<feature type="transmembrane region" description="Helical" evidence="1">
    <location>
        <begin position="12"/>
        <end position="37"/>
    </location>
</feature>
<reference evidence="2" key="1">
    <citation type="journal article" date="2020" name="mSystems">
        <title>Genome- and Community-Level Interaction Insights into Carbon Utilization and Element Cycling Functions of Hydrothermarchaeota in Hydrothermal Sediment.</title>
        <authorList>
            <person name="Zhou Z."/>
            <person name="Liu Y."/>
            <person name="Xu W."/>
            <person name="Pan J."/>
            <person name="Luo Z.H."/>
            <person name="Li M."/>
        </authorList>
    </citation>
    <scope>NUCLEOTIDE SEQUENCE [LARGE SCALE GENOMIC DNA]</scope>
    <source>
        <strain evidence="2">SpSt-468</strain>
    </source>
</reference>
<name>A0A7C3ESK4_9CREN</name>
<organism evidence="2">
    <name type="scientific">Candidatus Methanomethylicus mesodigestus</name>
    <dbReference type="NCBI Taxonomy" id="1867258"/>
    <lineage>
        <taxon>Archaea</taxon>
        <taxon>Thermoproteota</taxon>
        <taxon>Methanosuratincolia</taxon>
        <taxon>Candidatus Methanomethylicales</taxon>
        <taxon>Candidatus Methanomethylicaceae</taxon>
        <taxon>Candidatus Methanomethylicus</taxon>
    </lineage>
</organism>
<protein>
    <recommendedName>
        <fullName evidence="3">Glycosyltransferase RgtA/B/C/D-like domain-containing protein</fullName>
    </recommendedName>
</protein>
<feature type="transmembrane region" description="Helical" evidence="1">
    <location>
        <begin position="83"/>
        <end position="100"/>
    </location>
</feature>
<evidence type="ECO:0000313" key="2">
    <source>
        <dbReference type="EMBL" id="HFK20784.1"/>
    </source>
</evidence>
<dbReference type="EMBL" id="DSTX01000011">
    <property type="protein sequence ID" value="HFK20784.1"/>
    <property type="molecule type" value="Genomic_DNA"/>
</dbReference>
<feature type="transmembrane region" description="Helical" evidence="1">
    <location>
        <begin position="106"/>
        <end position="123"/>
    </location>
</feature>
<feature type="transmembrane region" description="Helical" evidence="1">
    <location>
        <begin position="442"/>
        <end position="464"/>
    </location>
</feature>
<keyword evidence="1" id="KW-0812">Transmembrane</keyword>
<keyword evidence="1" id="KW-1133">Transmembrane helix</keyword>
<accession>A0A7C3ESK4</accession>
<feature type="transmembrane region" description="Helical" evidence="1">
    <location>
        <begin position="505"/>
        <end position="526"/>
    </location>
</feature>
<feature type="transmembrane region" description="Helical" evidence="1">
    <location>
        <begin position="245"/>
        <end position="263"/>
    </location>
</feature>
<feature type="transmembrane region" description="Helical" evidence="1">
    <location>
        <begin position="319"/>
        <end position="340"/>
    </location>
</feature>
<feature type="transmembrane region" description="Helical" evidence="1">
    <location>
        <begin position="563"/>
        <end position="586"/>
    </location>
</feature>
<feature type="transmembrane region" description="Helical" evidence="1">
    <location>
        <begin position="396"/>
        <end position="412"/>
    </location>
</feature>
<comment type="caution">
    <text evidence="2">The sequence shown here is derived from an EMBL/GenBank/DDBJ whole genome shotgun (WGS) entry which is preliminary data.</text>
</comment>
<feature type="transmembrane region" description="Helical" evidence="1">
    <location>
        <begin position="347"/>
        <end position="365"/>
    </location>
</feature>
<evidence type="ECO:0000256" key="1">
    <source>
        <dbReference type="SAM" id="Phobius"/>
    </source>
</evidence>
<feature type="transmembrane region" description="Helical" evidence="1">
    <location>
        <begin position="57"/>
        <end position="76"/>
    </location>
</feature>
<feature type="transmembrane region" description="Helical" evidence="1">
    <location>
        <begin position="135"/>
        <end position="154"/>
    </location>
</feature>
<keyword evidence="1" id="KW-0472">Membrane</keyword>
<proteinExistence type="predicted"/>
<feature type="transmembrane region" description="Helical" evidence="1">
    <location>
        <begin position="371"/>
        <end position="389"/>
    </location>
</feature>